<dbReference type="InterPro" id="IPR045086">
    <property type="entry name" value="OBG_GTPase"/>
</dbReference>
<comment type="caution">
    <text evidence="5">The sequence shown here is derived from an EMBL/GenBank/DDBJ whole genome shotgun (WGS) entry which is preliminary data.</text>
</comment>
<evidence type="ECO:0000259" key="4">
    <source>
        <dbReference type="PROSITE" id="PS51883"/>
    </source>
</evidence>
<dbReference type="GO" id="GO:0005525">
    <property type="term" value="F:GTP binding"/>
    <property type="evidence" value="ECO:0007669"/>
    <property type="project" value="UniProtKB-KW"/>
</dbReference>
<dbReference type="EMBL" id="JAHWGI010000311">
    <property type="protein sequence ID" value="KAK3913194.1"/>
    <property type="molecule type" value="Genomic_DNA"/>
</dbReference>
<dbReference type="InterPro" id="IPR036726">
    <property type="entry name" value="GTP1_OBG_dom_sf"/>
</dbReference>
<evidence type="ECO:0000313" key="5">
    <source>
        <dbReference type="EMBL" id="KAK3913194.1"/>
    </source>
</evidence>
<dbReference type="PRINTS" id="PR00326">
    <property type="entry name" value="GTP1OBG"/>
</dbReference>
<reference evidence="5" key="2">
    <citation type="journal article" date="2023" name="BMC Genomics">
        <title>Pest status, molecular evolution, and epigenetic factors derived from the genome assembly of Frankliniella fusca, a thysanopteran phytovirus vector.</title>
        <authorList>
            <person name="Catto M.A."/>
            <person name="Labadie P.E."/>
            <person name="Jacobson A.L."/>
            <person name="Kennedy G.G."/>
            <person name="Srinivasan R."/>
            <person name="Hunt B.G."/>
        </authorList>
    </citation>
    <scope>NUCLEOTIDE SEQUENCE</scope>
    <source>
        <strain evidence="5">PL_HMW_Pooled</strain>
    </source>
</reference>
<dbReference type="SUPFAM" id="SSF52540">
    <property type="entry name" value="P-loop containing nucleoside triphosphate hydrolases"/>
    <property type="match status" value="1"/>
</dbReference>
<evidence type="ECO:0000259" key="3">
    <source>
        <dbReference type="PROSITE" id="PS51710"/>
    </source>
</evidence>
<dbReference type="PANTHER" id="PTHR11702:SF43">
    <property type="entry name" value="GTP-BINDING PROTEIN 10"/>
    <property type="match status" value="1"/>
</dbReference>
<organism evidence="5 6">
    <name type="scientific">Frankliniella fusca</name>
    <dbReference type="NCBI Taxonomy" id="407009"/>
    <lineage>
        <taxon>Eukaryota</taxon>
        <taxon>Metazoa</taxon>
        <taxon>Ecdysozoa</taxon>
        <taxon>Arthropoda</taxon>
        <taxon>Hexapoda</taxon>
        <taxon>Insecta</taxon>
        <taxon>Pterygota</taxon>
        <taxon>Neoptera</taxon>
        <taxon>Paraneoptera</taxon>
        <taxon>Thysanoptera</taxon>
        <taxon>Terebrantia</taxon>
        <taxon>Thripoidea</taxon>
        <taxon>Thripidae</taxon>
        <taxon>Frankliniella</taxon>
    </lineage>
</organism>
<keyword evidence="6" id="KW-1185">Reference proteome</keyword>
<dbReference type="Proteomes" id="UP001219518">
    <property type="component" value="Unassembled WGS sequence"/>
</dbReference>
<keyword evidence="2" id="KW-0342">GTP-binding</keyword>
<dbReference type="Gene3D" id="2.70.210.12">
    <property type="entry name" value="GTP1/OBG domain"/>
    <property type="match status" value="1"/>
</dbReference>
<name>A0AAE1H281_9NEOP</name>
<dbReference type="Gene3D" id="3.40.50.300">
    <property type="entry name" value="P-loop containing nucleotide triphosphate hydrolases"/>
    <property type="match status" value="1"/>
</dbReference>
<dbReference type="GO" id="GO:0005739">
    <property type="term" value="C:mitochondrion"/>
    <property type="evidence" value="ECO:0007669"/>
    <property type="project" value="TreeGrafter"/>
</dbReference>
<dbReference type="PROSITE" id="PS51710">
    <property type="entry name" value="G_OBG"/>
    <property type="match status" value="1"/>
</dbReference>
<dbReference type="GO" id="GO:0003924">
    <property type="term" value="F:GTPase activity"/>
    <property type="evidence" value="ECO:0007669"/>
    <property type="project" value="InterPro"/>
</dbReference>
<keyword evidence="1" id="KW-0547">Nucleotide-binding</keyword>
<dbReference type="GO" id="GO:0042254">
    <property type="term" value="P:ribosome biogenesis"/>
    <property type="evidence" value="ECO:0007669"/>
    <property type="project" value="UniProtKB-UniRule"/>
</dbReference>
<dbReference type="AlphaFoldDB" id="A0AAE1H281"/>
<dbReference type="SUPFAM" id="SSF82051">
    <property type="entry name" value="Obg GTP-binding protein N-terminal domain"/>
    <property type="match status" value="1"/>
</dbReference>
<evidence type="ECO:0000256" key="2">
    <source>
        <dbReference type="ARBA" id="ARBA00023134"/>
    </source>
</evidence>
<proteinExistence type="predicted"/>
<dbReference type="PROSITE" id="PS51883">
    <property type="entry name" value="OBG"/>
    <property type="match status" value="1"/>
</dbReference>
<dbReference type="InterPro" id="IPR031167">
    <property type="entry name" value="G_OBG"/>
</dbReference>
<dbReference type="Pfam" id="PF01926">
    <property type="entry name" value="MMR_HSR1"/>
    <property type="match status" value="1"/>
</dbReference>
<dbReference type="InterPro" id="IPR027417">
    <property type="entry name" value="P-loop_NTPase"/>
</dbReference>
<dbReference type="InterPro" id="IPR006073">
    <property type="entry name" value="GTP-bd"/>
</dbReference>
<evidence type="ECO:0000256" key="1">
    <source>
        <dbReference type="ARBA" id="ARBA00022741"/>
    </source>
</evidence>
<reference evidence="5" key="1">
    <citation type="submission" date="2021-07" db="EMBL/GenBank/DDBJ databases">
        <authorList>
            <person name="Catto M.A."/>
            <person name="Jacobson A."/>
            <person name="Kennedy G."/>
            <person name="Labadie P."/>
            <person name="Hunt B.G."/>
            <person name="Srinivasan R."/>
        </authorList>
    </citation>
    <scope>NUCLEOTIDE SEQUENCE</scope>
    <source>
        <strain evidence="5">PL_HMW_Pooled</strain>
        <tissue evidence="5">Head</tissue>
    </source>
</reference>
<evidence type="ECO:0000313" key="6">
    <source>
        <dbReference type="Proteomes" id="UP001219518"/>
    </source>
</evidence>
<gene>
    <name evidence="5" type="ORF">KUF71_022648</name>
</gene>
<dbReference type="InterPro" id="IPR006169">
    <property type="entry name" value="GTP1_OBG_dom"/>
</dbReference>
<dbReference type="Pfam" id="PF01018">
    <property type="entry name" value="GTP1_OBG"/>
    <property type="match status" value="1"/>
</dbReference>
<feature type="domain" description="Obg" evidence="4">
    <location>
        <begin position="22"/>
        <end position="157"/>
    </location>
</feature>
<feature type="domain" description="OBG-type G" evidence="3">
    <location>
        <begin position="158"/>
        <end position="353"/>
    </location>
</feature>
<protein>
    <submittedName>
        <fullName evidence="5">GTP-binding protein 10-like protein</fullName>
    </submittedName>
</protein>
<dbReference type="CDD" id="cd01898">
    <property type="entry name" value="Obg"/>
    <property type="match status" value="1"/>
</dbReference>
<dbReference type="PANTHER" id="PTHR11702">
    <property type="entry name" value="DEVELOPMENTALLY REGULATED GTP-BINDING PROTEIN-RELATED"/>
    <property type="match status" value="1"/>
</dbReference>
<sequence>MVNLSQSLMMRLTSVSLKRIRGTFFDKVHVNLRAGNGGMGNQKFGGIGGKGGDIYMKGTKVKDLMQFAQKYPERRIKAENGGNSADKRLLGLRGKDTIVEVPCGVRAFTDDKLVIGEVNKIDEQVLLARGGIGGNPATSFSGLRGQRLNVTFELSLISDVSLLGFPNAGKSTLLKACSKAKPKIAAYPFTTIKPNIGILEYEDHRKISMADLPGLIEGAHANFGMGHKFLRHIERANLVLMIVDVTGFQLSLQHPKRSAFETIMLLNKELELYDPSYLEKPMALVVNKMDQPGSEEVLSEIRSRLANIEELNENLPEHLKCEKIVQFEDIIPISAKCDVESVKAVKDYVRLSLENIEEKRRSDTIEVEIKEALERLKPDTGEKGPKLV</sequence>
<accession>A0AAE1H281</accession>